<dbReference type="Proteomes" id="UP000001955">
    <property type="component" value="Chromosome"/>
</dbReference>
<dbReference type="PANTHER" id="PTHR22946:SF9">
    <property type="entry name" value="POLYKETIDE TRANSFERASE AF380"/>
    <property type="match status" value="1"/>
</dbReference>
<keyword evidence="2" id="KW-1133">Transmembrane helix</keyword>
<evidence type="ECO:0000313" key="4">
    <source>
        <dbReference type="EMBL" id="AFJ48618.1"/>
    </source>
</evidence>
<dbReference type="InterPro" id="IPR029058">
    <property type="entry name" value="AB_hydrolase_fold"/>
</dbReference>
<dbReference type="STRING" id="630626.EBL_c35630"/>
<dbReference type="HOGENOM" id="CLU_094948_1_0_6"/>
<name>I2BDL4_SHIBC</name>
<feature type="domain" description="Peptidase S9 prolyl oligopeptidase catalytic" evidence="3">
    <location>
        <begin position="95"/>
        <end position="250"/>
    </location>
</feature>
<dbReference type="KEGG" id="ebt:EBL_c35630"/>
<keyword evidence="2" id="KW-0472">Membrane</keyword>
<keyword evidence="1" id="KW-0378">Hydrolase</keyword>
<organism evidence="4 5">
    <name type="scientific">Shimwellia blattae (strain ATCC 29907 / DSM 4481 / JCM 1650 / NBRC 105725 / CDC 9005-74)</name>
    <name type="common">Escherichia blattae</name>
    <dbReference type="NCBI Taxonomy" id="630626"/>
    <lineage>
        <taxon>Bacteria</taxon>
        <taxon>Pseudomonadati</taxon>
        <taxon>Pseudomonadota</taxon>
        <taxon>Gammaproteobacteria</taxon>
        <taxon>Enterobacterales</taxon>
        <taxon>Enterobacteriaceae</taxon>
        <taxon>Shimwellia</taxon>
    </lineage>
</organism>
<reference evidence="4 5" key="1">
    <citation type="journal article" date="2012" name="J. Bacteriol.">
        <title>Complete genome sequence of the B12-producing Shimwellia blattae strain DSM 4481, isolated from a cockroach.</title>
        <authorList>
            <person name="Brzuszkiewicz E."/>
            <person name="Waschkowitz T."/>
            <person name="Wiezer A."/>
            <person name="Daniel R."/>
        </authorList>
    </citation>
    <scope>NUCLEOTIDE SEQUENCE [LARGE SCALE GENOMIC DNA]</scope>
    <source>
        <strain evidence="5">ATCC 29907 / DSM 4481 / JCM 1650 / NBRC 105725 / CDC 9005-74</strain>
    </source>
</reference>
<dbReference type="OrthoDB" id="31158at2"/>
<keyword evidence="2" id="KW-0812">Transmembrane</keyword>
<evidence type="ECO:0000259" key="3">
    <source>
        <dbReference type="Pfam" id="PF00326"/>
    </source>
</evidence>
<dbReference type="Gene3D" id="3.40.50.1820">
    <property type="entry name" value="alpha/beta hydrolase"/>
    <property type="match status" value="1"/>
</dbReference>
<dbReference type="PATRIC" id="fig|630626.3.peg.3480"/>
<sequence length="252" mass="27169">MIEVFTQQYAGITTVHACPAGMREAPLPGVVFYHGFTSSALVYSYCAVALAMAGIRVIMPDAPDHGTRYQGDEAGRLTRFWSILHQSLEEYPRLRDAVLESGAVLPGALGVAGASMGGMTALGIMARHPEVACAASLMGSGFYHARAATLFPPLAVFSREDQRAFDQILAPLADYEASGHLRALGSRPLLLWHGLEDDVVPAADSLALQRMLQAQGLDTQLSCHWQAGVRHRVTPEALDATVRFFVRHLAEG</sequence>
<dbReference type="eggNOG" id="COG1073">
    <property type="taxonomic scope" value="Bacteria"/>
</dbReference>
<dbReference type="GO" id="GO:0052689">
    <property type="term" value="F:carboxylic ester hydrolase activity"/>
    <property type="evidence" value="ECO:0007669"/>
    <property type="project" value="UniProtKB-ARBA"/>
</dbReference>
<evidence type="ECO:0000256" key="2">
    <source>
        <dbReference type="SAM" id="Phobius"/>
    </source>
</evidence>
<protein>
    <submittedName>
        <fullName evidence="4">Esterase YjfP</fullName>
    </submittedName>
</protein>
<dbReference type="InterPro" id="IPR001375">
    <property type="entry name" value="Peptidase_S9_cat"/>
</dbReference>
<dbReference type="EMBL" id="CP001560">
    <property type="protein sequence ID" value="AFJ48618.1"/>
    <property type="molecule type" value="Genomic_DNA"/>
</dbReference>
<dbReference type="NCBIfam" id="NF007857">
    <property type="entry name" value="PRK10566.1"/>
    <property type="match status" value="1"/>
</dbReference>
<dbReference type="SUPFAM" id="SSF53474">
    <property type="entry name" value="alpha/beta-Hydrolases"/>
    <property type="match status" value="1"/>
</dbReference>
<gene>
    <name evidence="4" type="primary">yjfP</name>
    <name evidence="4" type="ordered locus">EBL_c35630</name>
</gene>
<dbReference type="InterPro" id="IPR050261">
    <property type="entry name" value="FrsA_esterase"/>
</dbReference>
<accession>K6USR2</accession>
<feature type="transmembrane region" description="Helical" evidence="2">
    <location>
        <begin position="40"/>
        <end position="59"/>
    </location>
</feature>
<dbReference type="GO" id="GO:0006508">
    <property type="term" value="P:proteolysis"/>
    <property type="evidence" value="ECO:0007669"/>
    <property type="project" value="InterPro"/>
</dbReference>
<dbReference type="RefSeq" id="WP_002441632.1">
    <property type="nucleotide sequence ID" value="NC_017910.1"/>
</dbReference>
<proteinExistence type="predicted"/>
<keyword evidence="5" id="KW-1185">Reference proteome</keyword>
<dbReference type="PANTHER" id="PTHR22946">
    <property type="entry name" value="DIENELACTONE HYDROLASE DOMAIN-CONTAINING PROTEIN-RELATED"/>
    <property type="match status" value="1"/>
</dbReference>
<dbReference type="Pfam" id="PF00326">
    <property type="entry name" value="Peptidase_S9"/>
    <property type="match status" value="1"/>
</dbReference>
<evidence type="ECO:0000313" key="5">
    <source>
        <dbReference type="Proteomes" id="UP000001955"/>
    </source>
</evidence>
<evidence type="ECO:0000256" key="1">
    <source>
        <dbReference type="ARBA" id="ARBA00022801"/>
    </source>
</evidence>
<dbReference type="AlphaFoldDB" id="I2BDL4"/>
<accession>I2BDL4</accession>
<dbReference type="GO" id="GO:0008236">
    <property type="term" value="F:serine-type peptidase activity"/>
    <property type="evidence" value="ECO:0007669"/>
    <property type="project" value="InterPro"/>
</dbReference>